<proteinExistence type="predicted"/>
<keyword evidence="3" id="KW-1185">Reference proteome</keyword>
<accession>A0A6L9L8G8</accession>
<name>A0A6L9L8G8_9BACT</name>
<evidence type="ECO:0000313" key="3">
    <source>
        <dbReference type="Proteomes" id="UP000474175"/>
    </source>
</evidence>
<comment type="caution">
    <text evidence="2">The sequence shown here is derived from an EMBL/GenBank/DDBJ whole genome shotgun (WGS) entry which is preliminary data.</text>
</comment>
<dbReference type="Proteomes" id="UP000474175">
    <property type="component" value="Unassembled WGS sequence"/>
</dbReference>
<dbReference type="EMBL" id="JAAFZH010000008">
    <property type="protein sequence ID" value="NDU96885.1"/>
    <property type="molecule type" value="Genomic_DNA"/>
</dbReference>
<sequence>MDTEEPALPLSAYAGTYRNGIYGTVTIKTADDGLNVTFEHHPNLSAELDYMDNDTFRMTYSNQSYGIFPTKFTVTNGKVTSVDIKASDFVEYDSYVFTK</sequence>
<protein>
    <submittedName>
        <fullName evidence="2">DUF3471 domain-containing protein</fullName>
    </submittedName>
</protein>
<feature type="domain" description="Peptidase S12 Pab87-related C-terminal" evidence="1">
    <location>
        <begin position="4"/>
        <end position="90"/>
    </location>
</feature>
<dbReference type="RefSeq" id="WP_163951783.1">
    <property type="nucleotide sequence ID" value="NZ_JAAFZH010000008.1"/>
</dbReference>
<gene>
    <name evidence="2" type="ORF">GK108_18520</name>
</gene>
<dbReference type="InterPro" id="IPR021860">
    <property type="entry name" value="Peptidase_S12_Pab87-rel_C"/>
</dbReference>
<evidence type="ECO:0000259" key="1">
    <source>
        <dbReference type="Pfam" id="PF11954"/>
    </source>
</evidence>
<dbReference type="AlphaFoldDB" id="A0A6L9L8G8"/>
<reference evidence="2 3" key="1">
    <citation type="submission" date="2020-02" db="EMBL/GenBank/DDBJ databases">
        <title>Draft genome sequence of two Spirosoma agri KCTC 52727 and Spirosoma terrae KCTC 52035.</title>
        <authorList>
            <person name="Rojas J."/>
            <person name="Ambika Manirajan B."/>
            <person name="Suarez C."/>
            <person name="Ratering S."/>
            <person name="Schnell S."/>
        </authorList>
    </citation>
    <scope>NUCLEOTIDE SEQUENCE [LARGE SCALE GENOMIC DNA]</scope>
    <source>
        <strain evidence="2 3">KCTC 52035</strain>
    </source>
</reference>
<dbReference type="Pfam" id="PF11954">
    <property type="entry name" value="DUF3471"/>
    <property type="match status" value="1"/>
</dbReference>
<evidence type="ECO:0000313" key="2">
    <source>
        <dbReference type="EMBL" id="NDU96885.1"/>
    </source>
</evidence>
<organism evidence="2 3">
    <name type="scientific">Spirosoma terrae</name>
    <dbReference type="NCBI Taxonomy" id="1968276"/>
    <lineage>
        <taxon>Bacteria</taxon>
        <taxon>Pseudomonadati</taxon>
        <taxon>Bacteroidota</taxon>
        <taxon>Cytophagia</taxon>
        <taxon>Cytophagales</taxon>
        <taxon>Cytophagaceae</taxon>
        <taxon>Spirosoma</taxon>
    </lineage>
</organism>
<dbReference type="Gene3D" id="2.40.128.600">
    <property type="match status" value="1"/>
</dbReference>